<dbReference type="RefSeq" id="WP_230756003.1">
    <property type="nucleotide sequence ID" value="NZ_JAINWA010000003.1"/>
</dbReference>
<reference evidence="1" key="1">
    <citation type="submission" date="2021-08" db="EMBL/GenBank/DDBJ databases">
        <title>Comparative analyses of Brucepasteria parasyntrophica and Teretinema zuelzerae.</title>
        <authorList>
            <person name="Song Y."/>
            <person name="Brune A."/>
        </authorList>
    </citation>
    <scope>NUCLEOTIDE SEQUENCE</scope>
    <source>
        <strain evidence="1">DSM 1903</strain>
    </source>
</reference>
<evidence type="ECO:0000313" key="1">
    <source>
        <dbReference type="EMBL" id="MCD1655162.1"/>
    </source>
</evidence>
<dbReference type="Proteomes" id="UP001198163">
    <property type="component" value="Unassembled WGS sequence"/>
</dbReference>
<dbReference type="AlphaFoldDB" id="A0AAE3EIL9"/>
<organism evidence="1 2">
    <name type="scientific">Teretinema zuelzerae</name>
    <dbReference type="NCBI Taxonomy" id="156"/>
    <lineage>
        <taxon>Bacteria</taxon>
        <taxon>Pseudomonadati</taxon>
        <taxon>Spirochaetota</taxon>
        <taxon>Spirochaetia</taxon>
        <taxon>Spirochaetales</taxon>
        <taxon>Treponemataceae</taxon>
        <taxon>Teretinema</taxon>
    </lineage>
</organism>
<keyword evidence="2" id="KW-1185">Reference proteome</keyword>
<evidence type="ECO:0000313" key="2">
    <source>
        <dbReference type="Proteomes" id="UP001198163"/>
    </source>
</evidence>
<dbReference type="EMBL" id="JAINWA010000003">
    <property type="protein sequence ID" value="MCD1655162.1"/>
    <property type="molecule type" value="Genomic_DNA"/>
</dbReference>
<gene>
    <name evidence="1" type="ORF">K7J14_10670</name>
</gene>
<protein>
    <submittedName>
        <fullName evidence="1">Uncharacterized protein</fullName>
    </submittedName>
</protein>
<accession>A0AAE3EIL9</accession>
<proteinExistence type="predicted"/>
<comment type="caution">
    <text evidence="1">The sequence shown here is derived from an EMBL/GenBank/DDBJ whole genome shotgun (WGS) entry which is preliminary data.</text>
</comment>
<name>A0AAE3EIL9_9SPIR</name>
<sequence>MASELADWRAFLEEGRRYHRTAQGGVRRPDVFTPAIIQNIAAMGIEKYFMSIFMKRGTLPRNHTMTDLLEEAASFMIIPGDVEATLRYMDSLQRICSMDDFQITSPRTEDVPRFIEALDSLAAMAGVQPEDA</sequence>